<keyword evidence="1" id="KW-0328">Glycosyltransferase</keyword>
<dbReference type="Proteomes" id="UP001209417">
    <property type="component" value="Unassembled WGS sequence"/>
</dbReference>
<keyword evidence="2" id="KW-0808">Transferase</keyword>
<name>A0AAW5U3H8_9BACT</name>
<dbReference type="CDD" id="cd11301">
    <property type="entry name" value="Fut1_Fut2_like"/>
    <property type="match status" value="1"/>
</dbReference>
<dbReference type="GO" id="GO:0008107">
    <property type="term" value="F:galactoside 2-alpha-L-fucosyltransferase activity"/>
    <property type="evidence" value="ECO:0007669"/>
    <property type="project" value="InterPro"/>
</dbReference>
<dbReference type="GO" id="GO:0005975">
    <property type="term" value="P:carbohydrate metabolic process"/>
    <property type="evidence" value="ECO:0007669"/>
    <property type="project" value="InterPro"/>
</dbReference>
<evidence type="ECO:0000313" key="3">
    <source>
        <dbReference type="EMBL" id="MCW4130592.1"/>
    </source>
</evidence>
<dbReference type="PANTHER" id="PTHR11927:SF9">
    <property type="entry name" value="L-FUCOSYLTRANSFERASE"/>
    <property type="match status" value="1"/>
</dbReference>
<sequence>MKIVNIIGGLGNQMFQYAFALGLKSKFPHEAIKIDLSHFKGYPLHNGYELERVFGLKLLDVASSVDLMKVSYFVPNYKLSRLVRRVFPHRKSEYIEPRLFTDWSHDINAIKGNCYFEGSWQNFNYFEDIEVDIRNAFSFKDKLQGENLQIANLVESTNSVSIHIRRGDYLLEDEYAGICDVPYYSNAISYIKNNVANPHFFIFSNDIDWCNEHIVPLCDTVTLVSGNSAEKAYVDMQLMSMCKHNIIAHSSFSWWAAWLNGHAGKIVIAPFEWMHRQGLTDKPQMPDWKLMKNI</sequence>
<evidence type="ECO:0000256" key="2">
    <source>
        <dbReference type="ARBA" id="ARBA00022679"/>
    </source>
</evidence>
<accession>A0AAW5U3H8</accession>
<dbReference type="GO" id="GO:0016020">
    <property type="term" value="C:membrane"/>
    <property type="evidence" value="ECO:0007669"/>
    <property type="project" value="InterPro"/>
</dbReference>
<dbReference type="AlphaFoldDB" id="A0AAW5U3H8"/>
<protein>
    <submittedName>
        <fullName evidence="3">Alpha-1,2-fucosyltransferase</fullName>
    </submittedName>
</protein>
<gene>
    <name evidence="3" type="ORF">ONT19_03020</name>
</gene>
<reference evidence="3" key="1">
    <citation type="submission" date="2022-11" db="EMBL/GenBank/DDBJ databases">
        <title>Genomic repertoires linked with pathogenic potency of arthritogenic Prevotella copri isolated from the gut of rheumatoid arthritis patients.</title>
        <authorList>
            <person name="Nii T."/>
            <person name="Maeda Y."/>
            <person name="Motooka D."/>
            <person name="Naito M."/>
            <person name="Matsumoto Y."/>
            <person name="Ogawa T."/>
            <person name="Oguro-Igashira E."/>
            <person name="Kishikawa T."/>
            <person name="Yamashita M."/>
            <person name="Koizumi S."/>
            <person name="Kurakawa T."/>
            <person name="Okumura R."/>
            <person name="Kayama H."/>
            <person name="Murakami M."/>
            <person name="Sakaguchi T."/>
            <person name="Das B."/>
            <person name="Nakamura S."/>
            <person name="Okada Y."/>
            <person name="Kumanogoh A."/>
            <person name="Takeda K."/>
        </authorList>
    </citation>
    <scope>NUCLEOTIDE SEQUENCE</scope>
    <source>
        <strain evidence="3">H019-1</strain>
    </source>
</reference>
<dbReference type="InterPro" id="IPR002516">
    <property type="entry name" value="Glyco_trans_11"/>
</dbReference>
<comment type="caution">
    <text evidence="3">The sequence shown here is derived from an EMBL/GenBank/DDBJ whole genome shotgun (WGS) entry which is preliminary data.</text>
</comment>
<dbReference type="RefSeq" id="WP_264903899.1">
    <property type="nucleotide sequence ID" value="NZ_JAPDUW010000001.1"/>
</dbReference>
<evidence type="ECO:0000313" key="4">
    <source>
        <dbReference type="Proteomes" id="UP001209417"/>
    </source>
</evidence>
<evidence type="ECO:0000256" key="1">
    <source>
        <dbReference type="ARBA" id="ARBA00022676"/>
    </source>
</evidence>
<organism evidence="3 4">
    <name type="scientific">Segatella copri</name>
    <dbReference type="NCBI Taxonomy" id="165179"/>
    <lineage>
        <taxon>Bacteria</taxon>
        <taxon>Pseudomonadati</taxon>
        <taxon>Bacteroidota</taxon>
        <taxon>Bacteroidia</taxon>
        <taxon>Bacteroidales</taxon>
        <taxon>Prevotellaceae</taxon>
        <taxon>Segatella</taxon>
    </lineage>
</organism>
<dbReference type="Gene3D" id="3.40.50.11350">
    <property type="match status" value="1"/>
</dbReference>
<proteinExistence type="predicted"/>
<dbReference type="EMBL" id="JAPDVG010000001">
    <property type="protein sequence ID" value="MCW4130592.1"/>
    <property type="molecule type" value="Genomic_DNA"/>
</dbReference>
<dbReference type="PANTHER" id="PTHR11927">
    <property type="entry name" value="GALACTOSIDE 2-L-FUCOSYLTRANSFERASE"/>
    <property type="match status" value="1"/>
</dbReference>
<dbReference type="Pfam" id="PF01531">
    <property type="entry name" value="Glyco_transf_11"/>
    <property type="match status" value="1"/>
</dbReference>